<dbReference type="Pfam" id="PF01464">
    <property type="entry name" value="SLT"/>
    <property type="match status" value="1"/>
</dbReference>
<dbReference type="Gene3D" id="1.10.530.10">
    <property type="match status" value="1"/>
</dbReference>
<evidence type="ECO:0000313" key="2">
    <source>
        <dbReference type="EMBL" id="MBC2768551.1"/>
    </source>
</evidence>
<sequence length="198" mass="22057">MLKLINWLKSAFSWPDIEPIEEPQLRQLAWGRKMSPACRDKVFSIADDLVTEPDHIMAVIAFESAETFRPDIKNFAGSGATGLIQFMPATARGLGTSVEALAKMTVLEQLDWVHAYFRPYRGKMKTLSDVYMAVLWPKAVGKPEDYVLWTKATMPTTYRQNAGLDANKDGLIKKNEAAAKVAAKLEAGRLAPNLWEGV</sequence>
<feature type="domain" description="Transglycosylase SLT" evidence="1">
    <location>
        <begin position="51"/>
        <end position="99"/>
    </location>
</feature>
<dbReference type="AlphaFoldDB" id="A0A842HMQ6"/>
<organism evidence="2 3">
    <name type="scientific">Pusillimonas minor</name>
    <dbReference type="NCBI Taxonomy" id="2697024"/>
    <lineage>
        <taxon>Bacteria</taxon>
        <taxon>Pseudomonadati</taxon>
        <taxon>Pseudomonadota</taxon>
        <taxon>Betaproteobacteria</taxon>
        <taxon>Burkholderiales</taxon>
        <taxon>Alcaligenaceae</taxon>
        <taxon>Pusillimonas</taxon>
    </lineage>
</organism>
<dbReference type="EMBL" id="JACJUU010000001">
    <property type="protein sequence ID" value="MBC2768551.1"/>
    <property type="molecule type" value="Genomic_DNA"/>
</dbReference>
<proteinExistence type="predicted"/>
<dbReference type="InterPro" id="IPR023346">
    <property type="entry name" value="Lysozyme-like_dom_sf"/>
</dbReference>
<gene>
    <name evidence="2" type="ORF">GTU67_01310</name>
</gene>
<comment type="caution">
    <text evidence="2">The sequence shown here is derived from an EMBL/GenBank/DDBJ whole genome shotgun (WGS) entry which is preliminary data.</text>
</comment>
<dbReference type="Proteomes" id="UP000545386">
    <property type="component" value="Unassembled WGS sequence"/>
</dbReference>
<evidence type="ECO:0000259" key="1">
    <source>
        <dbReference type="Pfam" id="PF01464"/>
    </source>
</evidence>
<keyword evidence="3" id="KW-1185">Reference proteome</keyword>
<protein>
    <submittedName>
        <fullName evidence="2">Transglycosylase SLT domain-containing protein</fullName>
    </submittedName>
</protein>
<dbReference type="RefSeq" id="WP_185778389.1">
    <property type="nucleotide sequence ID" value="NZ_JACJUU010000001.1"/>
</dbReference>
<name>A0A842HMQ6_9BURK</name>
<dbReference type="InterPro" id="IPR008258">
    <property type="entry name" value="Transglycosylase_SLT_dom_1"/>
</dbReference>
<dbReference type="SUPFAM" id="SSF53955">
    <property type="entry name" value="Lysozyme-like"/>
    <property type="match status" value="1"/>
</dbReference>
<accession>A0A842HMQ6</accession>
<evidence type="ECO:0000313" key="3">
    <source>
        <dbReference type="Proteomes" id="UP000545386"/>
    </source>
</evidence>
<reference evidence="2 3" key="1">
    <citation type="submission" date="2020-08" db="EMBL/GenBank/DDBJ databases">
        <title>Paraeoetvoesia sp. YC-7-48 draft genome sequence.</title>
        <authorList>
            <person name="Yao L."/>
        </authorList>
    </citation>
    <scope>NUCLEOTIDE SEQUENCE [LARGE SCALE GENOMIC DNA]</scope>
    <source>
        <strain evidence="3">YC-7-48</strain>
    </source>
</reference>